<dbReference type="InterPro" id="IPR050469">
    <property type="entry name" value="Diguanylate_Cyclase"/>
</dbReference>
<dbReference type="GO" id="GO:0052621">
    <property type="term" value="F:diguanylate cyclase activity"/>
    <property type="evidence" value="ECO:0007669"/>
    <property type="project" value="TreeGrafter"/>
</dbReference>
<dbReference type="PROSITE" id="PS50887">
    <property type="entry name" value="GGDEF"/>
    <property type="match status" value="1"/>
</dbReference>
<dbReference type="InterPro" id="IPR043128">
    <property type="entry name" value="Rev_trsase/Diguanyl_cyclase"/>
</dbReference>
<organism evidence="3 4">
    <name type="scientific">Tissierella praeacuta DSM 18095</name>
    <dbReference type="NCBI Taxonomy" id="1123404"/>
    <lineage>
        <taxon>Bacteria</taxon>
        <taxon>Bacillati</taxon>
        <taxon>Bacillota</taxon>
        <taxon>Tissierellia</taxon>
        <taxon>Tissierellales</taxon>
        <taxon>Tissierellaceae</taxon>
        <taxon>Tissierella</taxon>
    </lineage>
</organism>
<feature type="coiled-coil region" evidence="1">
    <location>
        <begin position="242"/>
        <end position="269"/>
    </location>
</feature>
<dbReference type="InterPro" id="IPR000160">
    <property type="entry name" value="GGDEF_dom"/>
</dbReference>
<dbReference type="GO" id="GO:1902201">
    <property type="term" value="P:negative regulation of bacterial-type flagellum-dependent cell motility"/>
    <property type="evidence" value="ECO:0007669"/>
    <property type="project" value="TreeGrafter"/>
</dbReference>
<dbReference type="Gene3D" id="3.30.70.270">
    <property type="match status" value="1"/>
</dbReference>
<gene>
    <name evidence="3" type="ORF">SAMN02745784_01521</name>
</gene>
<dbReference type="PANTHER" id="PTHR45138">
    <property type="entry name" value="REGULATORY COMPONENTS OF SENSORY TRANSDUCTION SYSTEM"/>
    <property type="match status" value="1"/>
</dbReference>
<dbReference type="NCBIfam" id="TIGR00254">
    <property type="entry name" value="GGDEF"/>
    <property type="match status" value="1"/>
</dbReference>
<feature type="domain" description="GGDEF" evidence="2">
    <location>
        <begin position="118"/>
        <end position="249"/>
    </location>
</feature>
<dbReference type="GO" id="GO:0043709">
    <property type="term" value="P:cell adhesion involved in single-species biofilm formation"/>
    <property type="evidence" value="ECO:0007669"/>
    <property type="project" value="TreeGrafter"/>
</dbReference>
<dbReference type="SUPFAM" id="SSF55073">
    <property type="entry name" value="Nucleotide cyclase"/>
    <property type="match status" value="1"/>
</dbReference>
<dbReference type="EMBL" id="FQTY01000005">
    <property type="protein sequence ID" value="SHE69909.1"/>
    <property type="molecule type" value="Genomic_DNA"/>
</dbReference>
<dbReference type="STRING" id="1123404.SAMN02745784_01521"/>
<dbReference type="SMART" id="SM00267">
    <property type="entry name" value="GGDEF"/>
    <property type="match status" value="1"/>
</dbReference>
<dbReference type="PANTHER" id="PTHR45138:SF9">
    <property type="entry name" value="DIGUANYLATE CYCLASE DGCM-RELATED"/>
    <property type="match status" value="1"/>
</dbReference>
<name>A0A1M4VLQ8_9FIRM</name>
<sequence length="293" mass="34671">MYKGNFETNKVIQIIINQEYKINYSNIGNERAYNYIKELNILQNLSIDSTIPYTLGDYFVYIDKFYIYGQIYYIITISSNSSKCYSCSKVLIDDVTGLYNRSYWEQINGEIQKYLSFKDLFLILIDIDNLKKINDSYGHLEGDKAIKVVGQAIQKSIRRDDIGIRYGGDEFIVLILNQYKDRAYKVIKKIRREVYKQSVEENIDIQISTGIASNINSCDIEEIIRIADKDLYKEKKLKKGEKQEEIHKFKELKKQIENIKNDLNKQRIKKDKMEIFELSQRLDKLIMKYLKDI</sequence>
<dbReference type="InterPro" id="IPR029787">
    <property type="entry name" value="Nucleotide_cyclase"/>
</dbReference>
<evidence type="ECO:0000313" key="3">
    <source>
        <dbReference type="EMBL" id="SHE69909.1"/>
    </source>
</evidence>
<proteinExistence type="predicted"/>
<keyword evidence="1" id="KW-0175">Coiled coil</keyword>
<dbReference type="RefSeq" id="WP_072974969.1">
    <property type="nucleotide sequence ID" value="NZ_FQTY01000005.1"/>
</dbReference>
<keyword evidence="4" id="KW-1185">Reference proteome</keyword>
<evidence type="ECO:0000313" key="4">
    <source>
        <dbReference type="Proteomes" id="UP000184114"/>
    </source>
</evidence>
<dbReference type="Proteomes" id="UP000184114">
    <property type="component" value="Unassembled WGS sequence"/>
</dbReference>
<dbReference type="GO" id="GO:0005886">
    <property type="term" value="C:plasma membrane"/>
    <property type="evidence" value="ECO:0007669"/>
    <property type="project" value="TreeGrafter"/>
</dbReference>
<evidence type="ECO:0000256" key="1">
    <source>
        <dbReference type="SAM" id="Coils"/>
    </source>
</evidence>
<protein>
    <submittedName>
        <fullName evidence="3">Diguanylate cyclase (GGDEF) domain-containing protein</fullName>
    </submittedName>
</protein>
<reference evidence="4" key="1">
    <citation type="submission" date="2016-11" db="EMBL/GenBank/DDBJ databases">
        <authorList>
            <person name="Varghese N."/>
            <person name="Submissions S."/>
        </authorList>
    </citation>
    <scope>NUCLEOTIDE SEQUENCE [LARGE SCALE GENOMIC DNA]</scope>
    <source>
        <strain evidence="4">DSM 18095</strain>
    </source>
</reference>
<dbReference type="Pfam" id="PF00990">
    <property type="entry name" value="GGDEF"/>
    <property type="match status" value="1"/>
</dbReference>
<dbReference type="CDD" id="cd01949">
    <property type="entry name" value="GGDEF"/>
    <property type="match status" value="1"/>
</dbReference>
<dbReference type="AlphaFoldDB" id="A0A1M4VLQ8"/>
<accession>A0A1M4VLQ8</accession>
<evidence type="ECO:0000259" key="2">
    <source>
        <dbReference type="PROSITE" id="PS50887"/>
    </source>
</evidence>
<dbReference type="GeneID" id="90993751"/>